<dbReference type="HOGENOM" id="CLU_103036_0_0_1"/>
<dbReference type="PANTHER" id="PTHR10989">
    <property type="entry name" value="ANDROGEN-INDUCED PROTEIN 1-RELATED"/>
    <property type="match status" value="1"/>
</dbReference>
<dbReference type="OrthoDB" id="2190919at2759"/>
<proteinExistence type="predicted"/>
<feature type="transmembrane region" description="Helical" evidence="5">
    <location>
        <begin position="47"/>
        <end position="67"/>
    </location>
</feature>
<keyword evidence="4 5" id="KW-0472">Membrane</keyword>
<feature type="transmembrane region" description="Helical" evidence="5">
    <location>
        <begin position="79"/>
        <end position="101"/>
    </location>
</feature>
<evidence type="ECO:0000256" key="4">
    <source>
        <dbReference type="ARBA" id="ARBA00023136"/>
    </source>
</evidence>
<keyword evidence="7" id="KW-1185">Reference proteome</keyword>
<organism evidence="6 7">
    <name type="scientific">Vairimorpha apis BRL 01</name>
    <dbReference type="NCBI Taxonomy" id="1037528"/>
    <lineage>
        <taxon>Eukaryota</taxon>
        <taxon>Fungi</taxon>
        <taxon>Fungi incertae sedis</taxon>
        <taxon>Microsporidia</taxon>
        <taxon>Nosematidae</taxon>
        <taxon>Vairimorpha</taxon>
    </lineage>
</organism>
<reference evidence="6 7" key="1">
    <citation type="journal article" date="2013" name="BMC Genomics">
        <title>Genome sequencing and comparative genomics of honey bee microsporidia, Nosema apis reveal novel insights into host-parasite interactions.</title>
        <authorList>
            <person name="Chen Yp."/>
            <person name="Pettis J.S."/>
            <person name="Zhao Y."/>
            <person name="Liu X."/>
            <person name="Tallon L.J."/>
            <person name="Sadzewicz L.D."/>
            <person name="Li R."/>
            <person name="Zheng H."/>
            <person name="Huang S."/>
            <person name="Zhang X."/>
            <person name="Hamilton M.C."/>
            <person name="Pernal S.F."/>
            <person name="Melathopoulos A.P."/>
            <person name="Yan X."/>
            <person name="Evans J.D."/>
        </authorList>
    </citation>
    <scope>NUCLEOTIDE SEQUENCE [LARGE SCALE GENOMIC DNA]</scope>
    <source>
        <strain evidence="6 7">BRL 01</strain>
    </source>
</reference>
<feature type="transmembrane region" description="Helical" evidence="5">
    <location>
        <begin position="151"/>
        <end position="171"/>
    </location>
</feature>
<dbReference type="GO" id="GO:0016020">
    <property type="term" value="C:membrane"/>
    <property type="evidence" value="ECO:0007669"/>
    <property type="project" value="InterPro"/>
</dbReference>
<gene>
    <name evidence="6" type="ORF">NAPIS_ORF00070</name>
</gene>
<dbReference type="VEuPathDB" id="MicrosporidiaDB:NAPIS_ORF00070"/>
<name>T0MMY7_9MICR</name>
<comment type="subcellular location">
    <subcellularLocation>
        <location evidence="1">Endomembrane system</location>
        <topology evidence="1">Multi-pass membrane protein</topology>
    </subcellularLocation>
</comment>
<feature type="transmembrane region" description="Helical" evidence="5">
    <location>
        <begin position="191"/>
        <end position="212"/>
    </location>
</feature>
<evidence type="ECO:0000313" key="7">
    <source>
        <dbReference type="Proteomes" id="UP000053780"/>
    </source>
</evidence>
<dbReference type="Proteomes" id="UP000053780">
    <property type="component" value="Unassembled WGS sequence"/>
</dbReference>
<feature type="transmembrane region" description="Helical" evidence="5">
    <location>
        <begin position="121"/>
        <end position="139"/>
    </location>
</feature>
<protein>
    <submittedName>
        <fullName evidence="6">Integral membrane</fullName>
    </submittedName>
</protein>
<evidence type="ECO:0000256" key="5">
    <source>
        <dbReference type="SAM" id="Phobius"/>
    </source>
</evidence>
<dbReference type="AlphaFoldDB" id="T0MMY7"/>
<feature type="transmembrane region" description="Helical" evidence="5">
    <location>
        <begin position="9"/>
        <end position="27"/>
    </location>
</feature>
<dbReference type="EMBL" id="KE646870">
    <property type="protein sequence ID" value="EQB62355.1"/>
    <property type="molecule type" value="Genomic_DNA"/>
</dbReference>
<dbReference type="GO" id="GO:0012505">
    <property type="term" value="C:endomembrane system"/>
    <property type="evidence" value="ECO:0007669"/>
    <property type="project" value="UniProtKB-SubCell"/>
</dbReference>
<sequence length="222" mass="26693">MIKNYKDSIITKIARLFFLITCTYGTTDYCLPKEIVNHNNTFYGSKYIYLTNICLYITVTCLFMGNMVRQLRVQGLLEIYRHTLCLMLPLNCLVSILFWTLFYIDPTLIRDKDLYNKNIRISLFSDLCVHLFPFLSLLVEHKGLIIKSHPCHCIFYILFTVTYYFICYYFSKLNNMWVYPLLGKLDLKNRILLFFFSTILVIFIYKMMMYFIKNEHENLNKY</sequence>
<keyword evidence="3 5" id="KW-1133">Transmembrane helix</keyword>
<evidence type="ECO:0000256" key="3">
    <source>
        <dbReference type="ARBA" id="ARBA00022989"/>
    </source>
</evidence>
<dbReference type="Pfam" id="PF04750">
    <property type="entry name" value="Far-17a_AIG1"/>
    <property type="match status" value="1"/>
</dbReference>
<evidence type="ECO:0000313" key="6">
    <source>
        <dbReference type="EMBL" id="EQB62355.1"/>
    </source>
</evidence>
<keyword evidence="2 5" id="KW-0812">Transmembrane</keyword>
<accession>T0MMY7</accession>
<dbReference type="InterPro" id="IPR006838">
    <property type="entry name" value="ADTRP_AIG1"/>
</dbReference>
<evidence type="ECO:0000256" key="1">
    <source>
        <dbReference type="ARBA" id="ARBA00004127"/>
    </source>
</evidence>
<evidence type="ECO:0000256" key="2">
    <source>
        <dbReference type="ARBA" id="ARBA00022692"/>
    </source>
</evidence>
<dbReference type="PANTHER" id="PTHR10989:SF16">
    <property type="entry name" value="AT02829P-RELATED"/>
    <property type="match status" value="1"/>
</dbReference>